<organism evidence="1 2">
    <name type="scientific">Candidatus Harrisonbacteria bacterium CG10_big_fil_rev_8_21_14_0_10_40_38</name>
    <dbReference type="NCBI Taxonomy" id="1974583"/>
    <lineage>
        <taxon>Bacteria</taxon>
        <taxon>Candidatus Harrisoniibacteriota</taxon>
    </lineage>
</organism>
<sequence length="132" mass="15382">MPKTKNILILEDDIETLSKLLEEISKLEEEIYPDDIDVTVLSNYKSVEKWINKEESEKYDIILLDRDCKMGGSFHILDIEKFGPDKIISISSTPQWNEEAKKRGIKTIVWKNYENLDAFAKDVGITIRENFL</sequence>
<evidence type="ECO:0000313" key="1">
    <source>
        <dbReference type="EMBL" id="PIR89322.1"/>
    </source>
</evidence>
<dbReference type="AlphaFoldDB" id="A0A2H0USD7"/>
<accession>A0A2H0USD7</accession>
<name>A0A2H0USD7_9BACT</name>
<gene>
    <name evidence="1" type="ORF">COU07_00275</name>
</gene>
<reference evidence="2" key="1">
    <citation type="submission" date="2017-09" db="EMBL/GenBank/DDBJ databases">
        <title>Depth-based differentiation of microbial function through sediment-hosted aquifers and enrichment of novel symbionts in the deep terrestrial subsurface.</title>
        <authorList>
            <person name="Probst A.J."/>
            <person name="Ladd B."/>
            <person name="Jarett J.K."/>
            <person name="Geller-Mcgrath D.E."/>
            <person name="Sieber C.M.K."/>
            <person name="Emerson J.B."/>
            <person name="Anantharaman K."/>
            <person name="Thomas B.C."/>
            <person name="Malmstrom R."/>
            <person name="Stieglmeier M."/>
            <person name="Klingl A."/>
            <person name="Woyke T."/>
            <person name="Ryan C.M."/>
            <person name="Banfield J.F."/>
        </authorList>
    </citation>
    <scope>NUCLEOTIDE SEQUENCE [LARGE SCALE GENOMIC DNA]</scope>
</reference>
<evidence type="ECO:0008006" key="3">
    <source>
        <dbReference type="Google" id="ProtNLM"/>
    </source>
</evidence>
<comment type="caution">
    <text evidence="1">The sequence shown here is derived from an EMBL/GenBank/DDBJ whole genome shotgun (WGS) entry which is preliminary data.</text>
</comment>
<dbReference type="EMBL" id="PFAZ01000001">
    <property type="protein sequence ID" value="PIR89322.1"/>
    <property type="molecule type" value="Genomic_DNA"/>
</dbReference>
<proteinExistence type="predicted"/>
<protein>
    <recommendedName>
        <fullName evidence="3">Response regulatory domain-containing protein</fullName>
    </recommendedName>
</protein>
<dbReference type="Proteomes" id="UP000231157">
    <property type="component" value="Unassembled WGS sequence"/>
</dbReference>
<evidence type="ECO:0000313" key="2">
    <source>
        <dbReference type="Proteomes" id="UP000231157"/>
    </source>
</evidence>